<dbReference type="EMBL" id="CP137624">
    <property type="protein sequence ID" value="WPK12291.1"/>
    <property type="molecule type" value="Genomic_DNA"/>
</dbReference>
<reference evidence="3 4" key="1">
    <citation type="submission" date="2023-09" db="EMBL/GenBank/DDBJ databases">
        <authorList>
            <person name="Page C.A."/>
            <person name="Perez-Diaz I.M."/>
        </authorList>
    </citation>
    <scope>NUCLEOTIDE SEQUENCE [LARGE SCALE GENOMIC DNA]</scope>
    <source>
        <strain evidence="3 4">Ll15</strain>
    </source>
</reference>
<dbReference type="Proteomes" id="UP001322664">
    <property type="component" value="Chromosome"/>
</dbReference>
<sequence length="137" mass="15873">MFSERLKKLRKSKNLSQYELADRLGFSRGKLANYEQGTREPDFSTLELIAKFFDVSTDYLLGVGSSKTEYDNKAEKDIAKRLKQFEADLENSDGLAFDGEPLSDEAKESLLESMELLLRQTQRINKKYTPKKYRNDE</sequence>
<dbReference type="InterPro" id="IPR001387">
    <property type="entry name" value="Cro/C1-type_HTH"/>
</dbReference>
<dbReference type="RefSeq" id="WP_319837069.1">
    <property type="nucleotide sequence ID" value="NZ_CP137624.1"/>
</dbReference>
<organism evidence="3 4">
    <name type="scientific">Lysinibacillus louembei</name>
    <dbReference type="NCBI Taxonomy" id="1470088"/>
    <lineage>
        <taxon>Bacteria</taxon>
        <taxon>Bacillati</taxon>
        <taxon>Bacillota</taxon>
        <taxon>Bacilli</taxon>
        <taxon>Bacillales</taxon>
        <taxon>Bacillaceae</taxon>
        <taxon>Lysinibacillus</taxon>
    </lineage>
</organism>
<dbReference type="InterPro" id="IPR010982">
    <property type="entry name" value="Lambda_DNA-bd_dom_sf"/>
</dbReference>
<dbReference type="SMART" id="SM00530">
    <property type="entry name" value="HTH_XRE"/>
    <property type="match status" value="1"/>
</dbReference>
<evidence type="ECO:0000259" key="2">
    <source>
        <dbReference type="PROSITE" id="PS50943"/>
    </source>
</evidence>
<gene>
    <name evidence="3" type="ORF">R6U77_00970</name>
</gene>
<accession>A0ABZ0RZ57</accession>
<evidence type="ECO:0000256" key="1">
    <source>
        <dbReference type="ARBA" id="ARBA00023125"/>
    </source>
</evidence>
<dbReference type="PANTHER" id="PTHR46558:SF11">
    <property type="entry name" value="HTH-TYPE TRANSCRIPTIONAL REGULATOR XRE"/>
    <property type="match status" value="1"/>
</dbReference>
<dbReference type="SUPFAM" id="SSF47413">
    <property type="entry name" value="lambda repressor-like DNA-binding domains"/>
    <property type="match status" value="1"/>
</dbReference>
<protein>
    <submittedName>
        <fullName evidence="3">Helix-turn-helix transcriptional regulator</fullName>
    </submittedName>
</protein>
<dbReference type="Pfam" id="PF01381">
    <property type="entry name" value="HTH_3"/>
    <property type="match status" value="1"/>
</dbReference>
<dbReference type="Gene3D" id="1.10.260.40">
    <property type="entry name" value="lambda repressor-like DNA-binding domains"/>
    <property type="match status" value="1"/>
</dbReference>
<evidence type="ECO:0000313" key="4">
    <source>
        <dbReference type="Proteomes" id="UP001322664"/>
    </source>
</evidence>
<proteinExistence type="predicted"/>
<keyword evidence="4" id="KW-1185">Reference proteome</keyword>
<name>A0ABZ0RZ57_9BACI</name>
<dbReference type="CDD" id="cd00093">
    <property type="entry name" value="HTH_XRE"/>
    <property type="match status" value="1"/>
</dbReference>
<feature type="domain" description="HTH cro/C1-type" evidence="2">
    <location>
        <begin position="6"/>
        <end position="60"/>
    </location>
</feature>
<evidence type="ECO:0000313" key="3">
    <source>
        <dbReference type="EMBL" id="WPK12291.1"/>
    </source>
</evidence>
<keyword evidence="1" id="KW-0238">DNA-binding</keyword>
<dbReference type="PANTHER" id="PTHR46558">
    <property type="entry name" value="TRACRIPTIONAL REGULATORY PROTEIN-RELATED-RELATED"/>
    <property type="match status" value="1"/>
</dbReference>
<dbReference type="PROSITE" id="PS50943">
    <property type="entry name" value="HTH_CROC1"/>
    <property type="match status" value="1"/>
</dbReference>